<sequence length="54" mass="6141">MTAVFASDGAQQLQRQSHGHTQQHRGQSYTTHTRPQLSPGENAAYRKHSHHFET</sequence>
<feature type="compositionally biased region" description="Basic residues" evidence="1">
    <location>
        <begin position="45"/>
        <end position="54"/>
    </location>
</feature>
<feature type="compositionally biased region" description="Polar residues" evidence="1">
    <location>
        <begin position="24"/>
        <end position="36"/>
    </location>
</feature>
<feature type="non-terminal residue" evidence="2">
    <location>
        <position position="54"/>
    </location>
</feature>
<proteinExistence type="predicted"/>
<gene>
    <name evidence="2" type="ORF">SARC_17469</name>
</gene>
<feature type="region of interest" description="Disordered" evidence="1">
    <location>
        <begin position="1"/>
        <end position="54"/>
    </location>
</feature>
<evidence type="ECO:0000313" key="2">
    <source>
        <dbReference type="EMBL" id="KNC70010.1"/>
    </source>
</evidence>
<reference evidence="2 3" key="1">
    <citation type="submission" date="2011-02" db="EMBL/GenBank/DDBJ databases">
        <title>The Genome Sequence of Sphaeroforma arctica JP610.</title>
        <authorList>
            <consortium name="The Broad Institute Genome Sequencing Platform"/>
            <person name="Russ C."/>
            <person name="Cuomo C."/>
            <person name="Young S.K."/>
            <person name="Zeng Q."/>
            <person name="Gargeya S."/>
            <person name="Alvarado L."/>
            <person name="Berlin A."/>
            <person name="Chapman S.B."/>
            <person name="Chen Z."/>
            <person name="Freedman E."/>
            <person name="Gellesch M."/>
            <person name="Goldberg J."/>
            <person name="Griggs A."/>
            <person name="Gujja S."/>
            <person name="Heilman E."/>
            <person name="Heiman D."/>
            <person name="Howarth C."/>
            <person name="Mehta T."/>
            <person name="Neiman D."/>
            <person name="Pearson M."/>
            <person name="Roberts A."/>
            <person name="Saif S."/>
            <person name="Shea T."/>
            <person name="Shenoy N."/>
            <person name="Sisk P."/>
            <person name="Stolte C."/>
            <person name="Sykes S."/>
            <person name="White J."/>
            <person name="Yandava C."/>
            <person name="Burger G."/>
            <person name="Gray M.W."/>
            <person name="Holland P.W.H."/>
            <person name="King N."/>
            <person name="Lang F.B.F."/>
            <person name="Roger A.J."/>
            <person name="Ruiz-Trillo I."/>
            <person name="Haas B."/>
            <person name="Nusbaum C."/>
            <person name="Birren B."/>
        </authorList>
    </citation>
    <scope>NUCLEOTIDE SEQUENCE [LARGE SCALE GENOMIC DNA]</scope>
    <source>
        <strain evidence="2 3">JP610</strain>
    </source>
</reference>
<evidence type="ECO:0000256" key="1">
    <source>
        <dbReference type="SAM" id="MobiDB-lite"/>
    </source>
</evidence>
<dbReference type="EMBL" id="KQ252469">
    <property type="protein sequence ID" value="KNC70010.1"/>
    <property type="molecule type" value="Genomic_DNA"/>
</dbReference>
<keyword evidence="3" id="KW-1185">Reference proteome</keyword>
<accession>A0A0L0EZU3</accession>
<dbReference type="AlphaFoldDB" id="A0A0L0EZU3"/>
<organism evidence="2 3">
    <name type="scientific">Sphaeroforma arctica JP610</name>
    <dbReference type="NCBI Taxonomy" id="667725"/>
    <lineage>
        <taxon>Eukaryota</taxon>
        <taxon>Ichthyosporea</taxon>
        <taxon>Ichthyophonida</taxon>
        <taxon>Sphaeroforma</taxon>
    </lineage>
</organism>
<dbReference type="GeneID" id="25917973"/>
<dbReference type="Proteomes" id="UP000054560">
    <property type="component" value="Unassembled WGS sequence"/>
</dbReference>
<name>A0A0L0EZU3_9EUKA</name>
<dbReference type="RefSeq" id="XP_014143912.1">
    <property type="nucleotide sequence ID" value="XM_014288437.1"/>
</dbReference>
<evidence type="ECO:0000313" key="3">
    <source>
        <dbReference type="Proteomes" id="UP000054560"/>
    </source>
</evidence>
<protein>
    <submittedName>
        <fullName evidence="2">Uncharacterized protein</fullName>
    </submittedName>
</protein>